<reference evidence="2 3" key="1">
    <citation type="submission" date="2024-05" db="EMBL/GenBank/DDBJ databases">
        <title>Genome sequencing and assembly of Indian major carp, Cirrhinus mrigala (Hamilton, 1822).</title>
        <authorList>
            <person name="Mohindra V."/>
            <person name="Chowdhury L.M."/>
            <person name="Lal K."/>
            <person name="Jena J.K."/>
        </authorList>
    </citation>
    <scope>NUCLEOTIDE SEQUENCE [LARGE SCALE GENOMIC DNA]</scope>
    <source>
        <strain evidence="2">CM1030</strain>
        <tissue evidence="2">Blood</tissue>
    </source>
</reference>
<evidence type="ECO:0000256" key="1">
    <source>
        <dbReference type="SAM" id="MobiDB-lite"/>
    </source>
</evidence>
<dbReference type="AlphaFoldDB" id="A0ABD0QC24"/>
<protein>
    <submittedName>
        <fullName evidence="2">Uncharacterized protein</fullName>
    </submittedName>
</protein>
<comment type="caution">
    <text evidence="2">The sequence shown here is derived from an EMBL/GenBank/DDBJ whole genome shotgun (WGS) entry which is preliminary data.</text>
</comment>
<gene>
    <name evidence="2" type="ORF">M9458_019499</name>
</gene>
<keyword evidence="3" id="KW-1185">Reference proteome</keyword>
<feature type="compositionally biased region" description="Polar residues" evidence="1">
    <location>
        <begin position="28"/>
        <end position="46"/>
    </location>
</feature>
<feature type="non-terminal residue" evidence="2">
    <location>
        <position position="55"/>
    </location>
</feature>
<feature type="non-terminal residue" evidence="2">
    <location>
        <position position="1"/>
    </location>
</feature>
<feature type="region of interest" description="Disordered" evidence="1">
    <location>
        <begin position="1"/>
        <end position="55"/>
    </location>
</feature>
<organism evidence="2 3">
    <name type="scientific">Cirrhinus mrigala</name>
    <name type="common">Mrigala</name>
    <dbReference type="NCBI Taxonomy" id="683832"/>
    <lineage>
        <taxon>Eukaryota</taxon>
        <taxon>Metazoa</taxon>
        <taxon>Chordata</taxon>
        <taxon>Craniata</taxon>
        <taxon>Vertebrata</taxon>
        <taxon>Euteleostomi</taxon>
        <taxon>Actinopterygii</taxon>
        <taxon>Neopterygii</taxon>
        <taxon>Teleostei</taxon>
        <taxon>Ostariophysi</taxon>
        <taxon>Cypriniformes</taxon>
        <taxon>Cyprinidae</taxon>
        <taxon>Labeoninae</taxon>
        <taxon>Labeonini</taxon>
        <taxon>Cirrhinus</taxon>
    </lineage>
</organism>
<evidence type="ECO:0000313" key="2">
    <source>
        <dbReference type="EMBL" id="KAL0183803.1"/>
    </source>
</evidence>
<accession>A0ABD0QC24</accession>
<sequence length="55" mass="6068">VTRRPMWVKPWRRCTAPNSAKPPSAASRTCSSASKTPASSNPSWQSGWRKLSKPV</sequence>
<dbReference type="Proteomes" id="UP001529510">
    <property type="component" value="Unassembled WGS sequence"/>
</dbReference>
<name>A0ABD0QC24_CIRMR</name>
<proteinExistence type="predicted"/>
<feature type="compositionally biased region" description="Low complexity" evidence="1">
    <location>
        <begin position="16"/>
        <end position="27"/>
    </location>
</feature>
<evidence type="ECO:0000313" key="3">
    <source>
        <dbReference type="Proteomes" id="UP001529510"/>
    </source>
</evidence>
<dbReference type="EMBL" id="JAMKFB020000009">
    <property type="protein sequence ID" value="KAL0183803.1"/>
    <property type="molecule type" value="Genomic_DNA"/>
</dbReference>